<feature type="region of interest" description="Disordered" evidence="1">
    <location>
        <begin position="1273"/>
        <end position="1328"/>
    </location>
</feature>
<dbReference type="Gene3D" id="2.40.50.90">
    <property type="match status" value="7"/>
</dbReference>
<feature type="compositionally biased region" description="Polar residues" evidence="1">
    <location>
        <begin position="521"/>
        <end position="530"/>
    </location>
</feature>
<feature type="region of interest" description="Disordered" evidence="1">
    <location>
        <begin position="521"/>
        <end position="547"/>
    </location>
</feature>
<dbReference type="PANTHER" id="PTHR22948">
    <property type="entry name" value="TUDOR DOMAIN CONTAINING PROTEIN"/>
    <property type="match status" value="1"/>
</dbReference>
<dbReference type="FunFam" id="2.30.30.140:FF:000018">
    <property type="entry name" value="Serine/threonine-protein kinase 31"/>
    <property type="match status" value="1"/>
</dbReference>
<dbReference type="SMART" id="SM00333">
    <property type="entry name" value="TUDOR"/>
    <property type="match status" value="7"/>
</dbReference>
<feature type="compositionally biased region" description="Polar residues" evidence="1">
    <location>
        <begin position="1313"/>
        <end position="1322"/>
    </location>
</feature>
<accession>A0A484C9D1</accession>
<feature type="region of interest" description="Disordered" evidence="1">
    <location>
        <begin position="2152"/>
        <end position="2171"/>
    </location>
</feature>
<keyword evidence="4" id="KW-1185">Reference proteome</keyword>
<dbReference type="Gene3D" id="2.30.30.140">
    <property type="match status" value="6"/>
</dbReference>
<gene>
    <name evidence="3" type="ORF">EPR50_G00183990</name>
</gene>
<dbReference type="InterPro" id="IPR002999">
    <property type="entry name" value="Tudor"/>
</dbReference>
<protein>
    <recommendedName>
        <fullName evidence="2">Tudor domain-containing protein</fullName>
    </recommendedName>
</protein>
<feature type="domain" description="Tudor" evidence="2">
    <location>
        <begin position="849"/>
        <end position="908"/>
    </location>
</feature>
<feature type="domain" description="Tudor" evidence="2">
    <location>
        <begin position="122"/>
        <end position="178"/>
    </location>
</feature>
<evidence type="ECO:0000259" key="2">
    <source>
        <dbReference type="PROSITE" id="PS50304"/>
    </source>
</evidence>
<evidence type="ECO:0000256" key="1">
    <source>
        <dbReference type="SAM" id="MobiDB-lite"/>
    </source>
</evidence>
<dbReference type="PANTHER" id="PTHR22948:SF15">
    <property type="entry name" value="TUDOR DOMAIN-CONTAINING PROTEIN 6"/>
    <property type="match status" value="1"/>
</dbReference>
<dbReference type="Pfam" id="PF00567">
    <property type="entry name" value="TUDOR"/>
    <property type="match status" value="7"/>
</dbReference>
<dbReference type="InterPro" id="IPR050621">
    <property type="entry name" value="Tudor_domain_containing"/>
</dbReference>
<evidence type="ECO:0000313" key="3">
    <source>
        <dbReference type="EMBL" id="TDH00096.1"/>
    </source>
</evidence>
<dbReference type="SUPFAM" id="SSF63748">
    <property type="entry name" value="Tudor/PWWP/MBT"/>
    <property type="match status" value="7"/>
</dbReference>
<feature type="domain" description="Tudor" evidence="2">
    <location>
        <begin position="347"/>
        <end position="406"/>
    </location>
</feature>
<dbReference type="PROSITE" id="PS50304">
    <property type="entry name" value="TUDOR"/>
    <property type="match status" value="7"/>
</dbReference>
<feature type="compositionally biased region" description="Basic and acidic residues" evidence="1">
    <location>
        <begin position="2091"/>
        <end position="2101"/>
    </location>
</feature>
<reference evidence="3 4" key="1">
    <citation type="submission" date="2019-01" db="EMBL/GenBank/DDBJ databases">
        <title>A chromosome-scale genome assembly of the yellow perch, Perca flavescens.</title>
        <authorList>
            <person name="Feron R."/>
            <person name="Morvezen R."/>
            <person name="Bestin A."/>
            <person name="Haffray P."/>
            <person name="Klopp C."/>
            <person name="Zahm M."/>
            <person name="Cabau C."/>
            <person name="Roques C."/>
            <person name="Donnadieu C."/>
            <person name="Bouchez O."/>
            <person name="Christie M."/>
            <person name="Larson W."/>
            <person name="Guiguen Y."/>
        </authorList>
    </citation>
    <scope>NUCLEOTIDE SEQUENCE [LARGE SCALE GENOMIC DNA]</scope>
    <source>
        <strain evidence="3">YP-PL-M2</strain>
        <tissue evidence="3">Blood</tissue>
    </source>
</reference>
<feature type="domain" description="Tudor" evidence="2">
    <location>
        <begin position="1621"/>
        <end position="1679"/>
    </location>
</feature>
<sequence>MCFGPVFRFPTASALSKIWEGSVIVREPQNTTDTITFSAQTSVLMRGDKSWEAGIHETAKMSSVQGLPTHGSDVTILITRFHLHPHCALVEFWGTFCQERTSDYECLAKDIQLPGNTFQEFEGNPGDQCLVQIDGTWYRSRIVSTNGSKYSVFLIDKGKTCSTTTSKLAWGKKKHFHLPPEVEFCVLANVLPVSPENRWSPMALEFLKSLSGKSVKAHVQDVLVAHRTILLHIPCISKQMYEMGIAKKLSPDVFHDFVLRSLHSNSGAEVALETWISAGAGERLHKKEVFMYPELPTGTVETVIVTEVTNPQRIFCQLKVFSLELKKLSGLITQCCEGRINNCIVSPEMIGSPCAARGSDGRWYRSVLQQVFPTNNVVEVLHVDYGTKALVQVESVRPLAAEFFRMPVVTYVCSLHGILDKGVGWTTSQIDHLRALLLQKTVIAKFEYQSIFEGVHYVTLYGDENTNINRLFGSKESCLLESKKTHGDYAICNTAYSQQRSAQLESEKTLGDYAIHRTAYSHQHPAQQEGNQRKVLTPGKDAEEKEGKGIVGKLPAEDLALSSSHVAVVPHVSDPSQFWIQTQNYANELDQLMESMYHLYKDSVTTNLVRNPTVGLYCAAKAADGEFYRATVVEVGETKVKMFFVDYGNTEVVDRNDVKTLFDEFKKLPCLALKCTLAGVRPKDGRWSQSACEFFIKAVTDKELTVHVMAKDNKGYVVQLTDPQAQGEKDLSTLMCSSSLAESAETQIQPIAQMTTQPAIPPQLPDARLLGVHGNKIMPLQALNTVGPASTEQIPIYKQHMFPIGSVLDVCVSYVKSPNDFWCQLVQNAGRLKLLMQDLQAHYAGTEFHPLLENTCVARHPANGMWYRALVIQKHKTPDADVLFVDYGQTETVAISDLRRISPQFLALHAQSLRCSLLNPVDPTSAINEWNEEAMAKFQSFVETAASNLVSLKCTIYAIMYSEQKIVFNIVDLETPFESICTTMANLFKSAPPKKAAGPSFRLDTYYFSTHNVKVGTEEPVTVTCVNSVSQFYCQLERNADVIKDLNSKVRNLCHQLENVKLPTVFGTLCFAKYTDGKWYRGQIKATKPAILVHFVDYGDTLEVQKSDLLPVPREANDIMSVPVQAVVCSLSDVPAHVPREANSWFETSSTECTFRALIVAREPDGKLLVELYQGNTQVNSKIKKLFGIEMHTEDKVVHHGWRALEAPANRTQQTPKVVPQQTKEMEDHTHTIKRNVSAPKAARQMRNSDMNLKSAPKPLRNAPLELYRPPHQRQSCRATPINTGNGSEPTGAFITPGKESLFTETKPLKSKSPGTESQNESNAEKFPKLADLPSKSITSDMEAEVYVSHCNSPLSFYVQLVREEDEIFSLVETLNDPESTPQTNDIKDLRPGDLVQAEFADDSSWYRAVVKEIHNKTMVLVEFVDFGNTAEMPISKIGRLQKTFLQLPMYSTHCMLSEAAGLGKEEFLDSEVVSAFKEDLGNGGEKVLKCQFIRQSGSVWEVSLEDCGETVKCKAPTKCSTNGFETAPEKFEQVEEKPGQNSDTRNVPENSEKLLHNPCSVCYHQQEFLEGQKLDVYITAINDDQTFWCQPADSEELDKITSSVSEVGDAVDHKPIDPGSLSPGRPCVALFSDDNFWYRAEVIDKDGDELSVLFVDYGNKSQVSVTNVREMPPSLMESPQQAFLCELEGFDASHGSWDSGAVEELSALTADKALQLTVTRVTRAEGNIKCLVLMECEGQVLNEALKTWWKNSTENEPGADGPTTLYETPRQRDSTVEETAPPEDHLECPEGQDMDTTDACIHPQRDHSEERSTAEFADTHTGVLPCDSGIDEAMFPPLTKKGDQSVLISGCDKSAVETERGTEEEGFSLMDIIGPDDLSSPFDESLLGEVNTYSMESSFDVLHFSDPTEERDDSEVTIARDKYFTSTTAKMVSREALRRRESIDLPETHDNISDDLNQNQTELVLPSCVLTALDAPTEQEIDSGDDVPKEELPCVTTHAEVPCSVEEACLTDICTDPNEPSGDDKVTRARYLGSTTVKEMVQNESSPLPCRVLLHEPIIEAPSEKEMGDFALQDEAIHNQNNSETEDEASSLHEDSSSCHEDELFALPSHTEPQAYTVPCPDLSHLVEEVTCLVGEICLTDVCRDSRHEGKREASEQLVPTPPDENEDFSKGVLEEEMSPSADDSFEAQLSQITHLSLIINDDSADIVLVEQQPED</sequence>
<comment type="caution">
    <text evidence="3">The sequence shown here is derived from an EMBL/GenBank/DDBJ whole genome shotgun (WGS) entry which is preliminary data.</text>
</comment>
<name>A0A484C9D1_PERFV</name>
<feature type="domain" description="Tudor" evidence="2">
    <location>
        <begin position="1063"/>
        <end position="1119"/>
    </location>
</feature>
<dbReference type="InterPro" id="IPR035437">
    <property type="entry name" value="SNase_OB-fold_sf"/>
</dbReference>
<feature type="region of interest" description="Disordered" evidence="1">
    <location>
        <begin position="1753"/>
        <end position="1793"/>
    </location>
</feature>
<evidence type="ECO:0000313" key="4">
    <source>
        <dbReference type="Proteomes" id="UP000295070"/>
    </source>
</evidence>
<dbReference type="Proteomes" id="UP000295070">
    <property type="component" value="Chromosome 18"/>
</dbReference>
<feature type="region of interest" description="Disordered" evidence="1">
    <location>
        <begin position="2082"/>
        <end position="2101"/>
    </location>
</feature>
<feature type="domain" description="Tudor" evidence="2">
    <location>
        <begin position="1389"/>
        <end position="1448"/>
    </location>
</feature>
<proteinExistence type="predicted"/>
<organism evidence="3 4">
    <name type="scientific">Perca flavescens</name>
    <name type="common">American yellow perch</name>
    <name type="synonym">Morone flavescens</name>
    <dbReference type="NCBI Taxonomy" id="8167"/>
    <lineage>
        <taxon>Eukaryota</taxon>
        <taxon>Metazoa</taxon>
        <taxon>Chordata</taxon>
        <taxon>Craniata</taxon>
        <taxon>Vertebrata</taxon>
        <taxon>Euteleostomi</taxon>
        <taxon>Actinopterygii</taxon>
        <taxon>Neopterygii</taxon>
        <taxon>Teleostei</taxon>
        <taxon>Neoteleostei</taxon>
        <taxon>Acanthomorphata</taxon>
        <taxon>Eupercaria</taxon>
        <taxon>Perciformes</taxon>
        <taxon>Percoidei</taxon>
        <taxon>Percidae</taxon>
        <taxon>Percinae</taxon>
        <taxon>Perca</taxon>
    </lineage>
</organism>
<dbReference type="EMBL" id="SCKG01000018">
    <property type="protein sequence ID" value="TDH00096.1"/>
    <property type="molecule type" value="Genomic_DNA"/>
</dbReference>
<feature type="compositionally biased region" description="Polar residues" evidence="1">
    <location>
        <begin position="1273"/>
        <end position="1289"/>
    </location>
</feature>
<dbReference type="STRING" id="8167.A0A484C9D1"/>
<feature type="domain" description="Tudor" evidence="2">
    <location>
        <begin position="611"/>
        <end position="668"/>
    </location>
</feature>